<evidence type="ECO:0000313" key="6">
    <source>
        <dbReference type="EMBL" id="ADD44612.1"/>
    </source>
</evidence>
<dbReference type="Proteomes" id="UP000000844">
    <property type="component" value="Chromosome"/>
</dbReference>
<evidence type="ECO:0000256" key="1">
    <source>
        <dbReference type="ARBA" id="ARBA00023015"/>
    </source>
</evidence>
<keyword evidence="1" id="KW-0805">Transcription regulation</keyword>
<dbReference type="HOGENOM" id="CLU_091687_3_0_11"/>
<sequence>MRPSSKTAILEASRRVAERSGIGSLTLEAAAQEAGLSKPGLMYHFASKEQLRVAVAEYITEGWHQQMLAELGKPFDDATPAERVAAYCRVFTTLSTGKGDLVLFVDSVHEEALIAPWCELLRHWLSDSIPLTDPADPASIDLVVARLAADGLWMADASQTTGLDENTRAAVVARIQQLATGKDATR</sequence>
<dbReference type="PRINTS" id="PR00455">
    <property type="entry name" value="HTHTETR"/>
</dbReference>
<dbReference type="InterPro" id="IPR001647">
    <property type="entry name" value="HTH_TetR"/>
</dbReference>
<proteinExistence type="predicted"/>
<feature type="domain" description="HTH tetR-type" evidence="5">
    <location>
        <begin position="3"/>
        <end position="63"/>
    </location>
</feature>
<dbReference type="GO" id="GO:0003700">
    <property type="term" value="F:DNA-binding transcription factor activity"/>
    <property type="evidence" value="ECO:0007669"/>
    <property type="project" value="TreeGrafter"/>
</dbReference>
<dbReference type="InterPro" id="IPR009057">
    <property type="entry name" value="Homeodomain-like_sf"/>
</dbReference>
<dbReference type="PANTHER" id="PTHR30055">
    <property type="entry name" value="HTH-TYPE TRANSCRIPTIONAL REGULATOR RUTR"/>
    <property type="match status" value="1"/>
</dbReference>
<name>D3Q9R6_STANL</name>
<dbReference type="STRING" id="446470.Snas_4974"/>
<dbReference type="InterPro" id="IPR050109">
    <property type="entry name" value="HTH-type_TetR-like_transc_reg"/>
</dbReference>
<dbReference type="EMBL" id="CP001778">
    <property type="protein sequence ID" value="ADD44612.1"/>
    <property type="molecule type" value="Genomic_DNA"/>
</dbReference>
<accession>D3Q9R6</accession>
<dbReference type="Pfam" id="PF00440">
    <property type="entry name" value="TetR_N"/>
    <property type="match status" value="1"/>
</dbReference>
<evidence type="ECO:0000313" key="7">
    <source>
        <dbReference type="Proteomes" id="UP000000844"/>
    </source>
</evidence>
<evidence type="ECO:0000256" key="4">
    <source>
        <dbReference type="PROSITE-ProRule" id="PRU00335"/>
    </source>
</evidence>
<dbReference type="PANTHER" id="PTHR30055:SF234">
    <property type="entry name" value="HTH-TYPE TRANSCRIPTIONAL REGULATOR BETI"/>
    <property type="match status" value="1"/>
</dbReference>
<dbReference type="GO" id="GO:0000976">
    <property type="term" value="F:transcription cis-regulatory region binding"/>
    <property type="evidence" value="ECO:0007669"/>
    <property type="project" value="TreeGrafter"/>
</dbReference>
<evidence type="ECO:0000256" key="3">
    <source>
        <dbReference type="ARBA" id="ARBA00023163"/>
    </source>
</evidence>
<keyword evidence="2 4" id="KW-0238">DNA-binding</keyword>
<evidence type="ECO:0000256" key="2">
    <source>
        <dbReference type="ARBA" id="ARBA00023125"/>
    </source>
</evidence>
<dbReference type="InterPro" id="IPR041479">
    <property type="entry name" value="TetR_CgmR_C"/>
</dbReference>
<keyword evidence="7" id="KW-1185">Reference proteome</keyword>
<keyword evidence="3" id="KW-0804">Transcription</keyword>
<dbReference type="eggNOG" id="COG1309">
    <property type="taxonomic scope" value="Bacteria"/>
</dbReference>
<dbReference type="KEGG" id="sna:Snas_4974"/>
<dbReference type="Pfam" id="PF17937">
    <property type="entry name" value="TetR_C_28"/>
    <property type="match status" value="1"/>
</dbReference>
<feature type="DNA-binding region" description="H-T-H motif" evidence="4">
    <location>
        <begin position="26"/>
        <end position="45"/>
    </location>
</feature>
<dbReference type="Gene3D" id="1.10.357.10">
    <property type="entry name" value="Tetracycline Repressor, domain 2"/>
    <property type="match status" value="1"/>
</dbReference>
<dbReference type="PROSITE" id="PS50977">
    <property type="entry name" value="HTH_TETR_2"/>
    <property type="match status" value="1"/>
</dbReference>
<dbReference type="OrthoDB" id="9806334at2"/>
<dbReference type="SUPFAM" id="SSF48498">
    <property type="entry name" value="Tetracyclin repressor-like, C-terminal domain"/>
    <property type="match status" value="1"/>
</dbReference>
<dbReference type="SUPFAM" id="SSF46689">
    <property type="entry name" value="Homeodomain-like"/>
    <property type="match status" value="1"/>
</dbReference>
<dbReference type="RefSeq" id="WP_013020183.1">
    <property type="nucleotide sequence ID" value="NC_013947.1"/>
</dbReference>
<reference evidence="6 7" key="1">
    <citation type="journal article" date="2009" name="Stand. Genomic Sci.">
        <title>Complete genome sequence of Stackebrandtia nassauensis type strain (LLR-40K-21).</title>
        <authorList>
            <person name="Munk C."/>
            <person name="Lapidus A."/>
            <person name="Copeland A."/>
            <person name="Jando M."/>
            <person name="Mayilraj S."/>
            <person name="Glavina Del Rio T."/>
            <person name="Nolan M."/>
            <person name="Chen F."/>
            <person name="Lucas S."/>
            <person name="Tice H."/>
            <person name="Cheng J.F."/>
            <person name="Han C."/>
            <person name="Detter J.C."/>
            <person name="Bruce D."/>
            <person name="Goodwin L."/>
            <person name="Chain P."/>
            <person name="Pitluck S."/>
            <person name="Goker M."/>
            <person name="Ovchinikova G."/>
            <person name="Pati A."/>
            <person name="Ivanova N."/>
            <person name="Mavromatis K."/>
            <person name="Chen A."/>
            <person name="Palaniappan K."/>
            <person name="Land M."/>
            <person name="Hauser L."/>
            <person name="Chang Y.J."/>
            <person name="Jeffries C.D."/>
            <person name="Bristow J."/>
            <person name="Eisen J.A."/>
            <person name="Markowitz V."/>
            <person name="Hugenholtz P."/>
            <person name="Kyrpides N.C."/>
            <person name="Klenk H.P."/>
        </authorList>
    </citation>
    <scope>NUCLEOTIDE SEQUENCE [LARGE SCALE GENOMIC DNA]</scope>
    <source>
        <strain evidence="7">DSM 44728 / CIP 108903 / NRRL B-16338 / NBRC 102104 / LLR-40K-21</strain>
    </source>
</reference>
<organism evidence="6 7">
    <name type="scientific">Stackebrandtia nassauensis (strain DSM 44728 / CIP 108903 / NRRL B-16338 / NBRC 102104 / LLR-40K-21)</name>
    <dbReference type="NCBI Taxonomy" id="446470"/>
    <lineage>
        <taxon>Bacteria</taxon>
        <taxon>Bacillati</taxon>
        <taxon>Actinomycetota</taxon>
        <taxon>Actinomycetes</taxon>
        <taxon>Glycomycetales</taxon>
        <taxon>Glycomycetaceae</taxon>
        <taxon>Stackebrandtia</taxon>
    </lineage>
</organism>
<evidence type="ECO:0000259" key="5">
    <source>
        <dbReference type="PROSITE" id="PS50977"/>
    </source>
</evidence>
<gene>
    <name evidence="6" type="ordered locus">Snas_4974</name>
</gene>
<protein>
    <submittedName>
        <fullName evidence="6">Transcriptional regulator, TetR family</fullName>
    </submittedName>
</protein>
<dbReference type="InterPro" id="IPR036271">
    <property type="entry name" value="Tet_transcr_reg_TetR-rel_C_sf"/>
</dbReference>
<dbReference type="AlphaFoldDB" id="D3Q9R6"/>